<dbReference type="NCBIfam" id="TIGR00966">
    <property type="entry name" value="transloc_SecF"/>
    <property type="match status" value="1"/>
</dbReference>
<protein>
    <recommendedName>
        <fullName evidence="9">Protein-export membrane protein SecF</fullName>
    </recommendedName>
</protein>
<evidence type="ECO:0000256" key="1">
    <source>
        <dbReference type="ARBA" id="ARBA00004651"/>
    </source>
</evidence>
<name>A0A7W8G8R8_9SPIR</name>
<evidence type="ECO:0000313" key="12">
    <source>
        <dbReference type="Proteomes" id="UP000518887"/>
    </source>
</evidence>
<feature type="transmembrane region" description="Helical" evidence="9">
    <location>
        <begin position="284"/>
        <end position="303"/>
    </location>
</feature>
<evidence type="ECO:0000256" key="8">
    <source>
        <dbReference type="ARBA" id="ARBA00023136"/>
    </source>
</evidence>
<dbReference type="InterPro" id="IPR005665">
    <property type="entry name" value="SecF_bac"/>
</dbReference>
<gene>
    <name evidence="9" type="primary">secF</name>
    <name evidence="11" type="ORF">HNP76_001143</name>
</gene>
<dbReference type="GO" id="GO:0015450">
    <property type="term" value="F:protein-transporting ATPase activity"/>
    <property type="evidence" value="ECO:0007669"/>
    <property type="project" value="InterPro"/>
</dbReference>
<dbReference type="Proteomes" id="UP000518887">
    <property type="component" value="Unassembled WGS sequence"/>
</dbReference>
<evidence type="ECO:0000313" key="11">
    <source>
        <dbReference type="EMBL" id="MBB5225786.1"/>
    </source>
</evidence>
<comment type="subcellular location">
    <subcellularLocation>
        <location evidence="1 9">Cell membrane</location>
        <topology evidence="1 9">Multi-pass membrane protein</topology>
    </subcellularLocation>
</comment>
<keyword evidence="7 9" id="KW-0811">Translocation</keyword>
<dbReference type="PRINTS" id="PR01755">
    <property type="entry name" value="SECFTRNLCASE"/>
</dbReference>
<accession>A0A7W8G8R8</accession>
<reference evidence="11 12" key="1">
    <citation type="submission" date="2020-08" db="EMBL/GenBank/DDBJ databases">
        <title>Genomic Encyclopedia of Type Strains, Phase IV (KMG-IV): sequencing the most valuable type-strain genomes for metagenomic binning, comparative biology and taxonomic classification.</title>
        <authorList>
            <person name="Goeker M."/>
        </authorList>
    </citation>
    <scope>NUCLEOTIDE SEQUENCE [LARGE SCALE GENOMIC DNA]</scope>
    <source>
        <strain evidence="11 12">DSM 103462</strain>
    </source>
</reference>
<comment type="caution">
    <text evidence="11">The sequence shown here is derived from an EMBL/GenBank/DDBJ whole genome shotgun (WGS) entry which is preliminary data.</text>
</comment>
<dbReference type="NCBIfam" id="TIGR00916">
    <property type="entry name" value="2A0604s01"/>
    <property type="match status" value="1"/>
</dbReference>
<dbReference type="GO" id="GO:0006605">
    <property type="term" value="P:protein targeting"/>
    <property type="evidence" value="ECO:0007669"/>
    <property type="project" value="UniProtKB-UniRule"/>
</dbReference>
<evidence type="ECO:0000256" key="6">
    <source>
        <dbReference type="ARBA" id="ARBA00022989"/>
    </source>
</evidence>
<evidence type="ECO:0000259" key="10">
    <source>
        <dbReference type="Pfam" id="PF02355"/>
    </source>
</evidence>
<evidence type="ECO:0000256" key="7">
    <source>
        <dbReference type="ARBA" id="ARBA00023010"/>
    </source>
</evidence>
<evidence type="ECO:0000256" key="4">
    <source>
        <dbReference type="ARBA" id="ARBA00022692"/>
    </source>
</evidence>
<dbReference type="Gene3D" id="1.20.1640.10">
    <property type="entry name" value="Multidrug efflux transporter AcrB transmembrane domain"/>
    <property type="match status" value="1"/>
</dbReference>
<feature type="transmembrane region" description="Helical" evidence="9">
    <location>
        <begin position="255"/>
        <end position="278"/>
    </location>
</feature>
<keyword evidence="5 9" id="KW-0653">Protein transport</keyword>
<comment type="caution">
    <text evidence="9">Lacks conserved residue(s) required for the propagation of feature annotation.</text>
</comment>
<dbReference type="SUPFAM" id="SSF82866">
    <property type="entry name" value="Multidrug efflux transporter AcrB transmembrane domain"/>
    <property type="match status" value="1"/>
</dbReference>
<keyword evidence="2 9" id="KW-0813">Transport</keyword>
<keyword evidence="8 9" id="KW-0472">Membrane</keyword>
<dbReference type="PANTHER" id="PTHR30081:SF8">
    <property type="entry name" value="PROTEIN TRANSLOCASE SUBUNIT SECF"/>
    <property type="match status" value="1"/>
</dbReference>
<dbReference type="Pfam" id="PF02355">
    <property type="entry name" value="SecD_SecF_C"/>
    <property type="match status" value="1"/>
</dbReference>
<dbReference type="AlphaFoldDB" id="A0A7W8G8R8"/>
<dbReference type="HAMAP" id="MF_01464_B">
    <property type="entry name" value="SecF_B"/>
    <property type="match status" value="1"/>
</dbReference>
<dbReference type="InterPro" id="IPR022813">
    <property type="entry name" value="SecD/SecF_arch_bac"/>
</dbReference>
<comment type="function">
    <text evidence="9">Part of the Sec protein translocase complex. Interacts with the SecYEG preprotein conducting channel. SecDF uses the proton motive force (PMF) to complete protein translocation after the ATP-dependent function of SecA.</text>
</comment>
<feature type="transmembrane region" description="Helical" evidence="9">
    <location>
        <begin position="358"/>
        <end position="384"/>
    </location>
</feature>
<dbReference type="GO" id="GO:0005886">
    <property type="term" value="C:plasma membrane"/>
    <property type="evidence" value="ECO:0007669"/>
    <property type="project" value="UniProtKB-SubCell"/>
</dbReference>
<dbReference type="InterPro" id="IPR055344">
    <property type="entry name" value="SecD_SecF_C_bact"/>
</dbReference>
<dbReference type="PANTHER" id="PTHR30081">
    <property type="entry name" value="PROTEIN-EXPORT MEMBRANE PROTEIN SEC"/>
    <property type="match status" value="1"/>
</dbReference>
<dbReference type="RefSeq" id="WP_184658400.1">
    <property type="nucleotide sequence ID" value="NZ_CP031518.1"/>
</dbReference>
<evidence type="ECO:0000256" key="3">
    <source>
        <dbReference type="ARBA" id="ARBA00022475"/>
    </source>
</evidence>
<comment type="similarity">
    <text evidence="9">Belongs to the SecD/SecF family. SecF subfamily.</text>
</comment>
<evidence type="ECO:0000256" key="9">
    <source>
        <dbReference type="HAMAP-Rule" id="MF_01464"/>
    </source>
</evidence>
<dbReference type="GO" id="GO:0065002">
    <property type="term" value="P:intracellular protein transmembrane transport"/>
    <property type="evidence" value="ECO:0007669"/>
    <property type="project" value="UniProtKB-UniRule"/>
</dbReference>
<feature type="transmembrane region" description="Helical" evidence="9">
    <location>
        <begin position="231"/>
        <end position="248"/>
    </location>
</feature>
<keyword evidence="12" id="KW-1185">Reference proteome</keyword>
<proteinExistence type="inferred from homology"/>
<dbReference type="InterPro" id="IPR048634">
    <property type="entry name" value="SecD_SecF_C"/>
</dbReference>
<keyword evidence="3 9" id="KW-1003">Cell membrane</keyword>
<evidence type="ECO:0000256" key="5">
    <source>
        <dbReference type="ARBA" id="ARBA00022927"/>
    </source>
</evidence>
<dbReference type="GO" id="GO:0043952">
    <property type="term" value="P:protein transport by the Sec complex"/>
    <property type="evidence" value="ECO:0007669"/>
    <property type="project" value="UniProtKB-UniRule"/>
</dbReference>
<feature type="domain" description="Protein export membrane protein SecD/SecF C-terminal" evidence="10">
    <location>
        <begin position="204"/>
        <end position="386"/>
    </location>
</feature>
<keyword evidence="6 9" id="KW-1133">Transmembrane helix</keyword>
<comment type="subunit">
    <text evidence="9">Forms a complex with SecD. Part of the essential Sec protein translocation apparatus which comprises SecA, SecYEG and auxiliary proteins SecDF. Other proteins may also be involved.</text>
</comment>
<sequence>MKKVIQFSKFFPVAVVLSAVIIIAGIVSTATRGINFGLDFKPGMIEEIKIANAVLEVTYKGTATVSLEAIDDGVQIVVSGIGEENRTVSIPYSEVSTVSELAAKINGVNGVSAHIKKEMSLPKAGLFVNSGSSKNLGEKPLNLFAADENATVTADDIRDTLKAFNDVDVKALGTDSERSFQIRMGVTGDEGKTIQADANKALAEKFGADKVAFVKSDFIGAQFSQTLIRDSIILVLATLVLIFIYSAIRFHWDFALAAVIAIVHDSLIMVSFISFIQMEFSTTTLAAILTIIGYSINATVVILDRVRSDIKVVEAKTFKEVLNSALSSTLSRSIITTLTTLFAVLALFFFTTGTIHDFSLALTVGLISGCYSSIFIAGAFILAVRKNQKFQTIVANPNVSQFKAEESDSE</sequence>
<organism evidence="11 12">
    <name type="scientific">Treponema ruminis</name>
    <dbReference type="NCBI Taxonomy" id="744515"/>
    <lineage>
        <taxon>Bacteria</taxon>
        <taxon>Pseudomonadati</taxon>
        <taxon>Spirochaetota</taxon>
        <taxon>Spirochaetia</taxon>
        <taxon>Spirochaetales</taxon>
        <taxon>Treponemataceae</taxon>
        <taxon>Treponema</taxon>
    </lineage>
</organism>
<feature type="transmembrane region" description="Helical" evidence="9">
    <location>
        <begin position="334"/>
        <end position="352"/>
    </location>
</feature>
<evidence type="ECO:0000256" key="2">
    <source>
        <dbReference type="ARBA" id="ARBA00022448"/>
    </source>
</evidence>
<dbReference type="EMBL" id="JACHFQ010000003">
    <property type="protein sequence ID" value="MBB5225786.1"/>
    <property type="molecule type" value="Genomic_DNA"/>
</dbReference>
<keyword evidence="4 9" id="KW-0812">Transmembrane</keyword>
<dbReference type="InterPro" id="IPR022645">
    <property type="entry name" value="SecD/SecF_bac"/>
</dbReference>